<evidence type="ECO:0000313" key="2">
    <source>
        <dbReference type="Proteomes" id="UP000064412"/>
    </source>
</evidence>
<dbReference type="GeneID" id="56684022"/>
<dbReference type="Proteomes" id="UP000064412">
    <property type="component" value="Unassembled WGS sequence"/>
</dbReference>
<dbReference type="EMBL" id="LNOI01000004">
    <property type="protein sequence ID" value="KUY17343.1"/>
    <property type="molecule type" value="Genomic_DNA"/>
</dbReference>
<evidence type="ECO:0008006" key="3">
    <source>
        <dbReference type="Google" id="ProtNLM"/>
    </source>
</evidence>
<protein>
    <recommendedName>
        <fullName evidence="3">DUF3575 domain-containing protein</fullName>
    </recommendedName>
</protein>
<dbReference type="Pfam" id="PF12099">
    <property type="entry name" value="DUF3575"/>
    <property type="match status" value="1"/>
</dbReference>
<dbReference type="InterPro" id="IPR021958">
    <property type="entry name" value="DUF3575"/>
</dbReference>
<gene>
    <name evidence="1" type="ORF">ATB95_13365</name>
</gene>
<reference evidence="1 2" key="1">
    <citation type="submission" date="2015-11" db="EMBL/GenBank/DDBJ databases">
        <authorList>
            <person name="Nicholson A.C."/>
            <person name="Humrighouse B.W."/>
            <person name="Graziano J."/>
            <person name="Lasker B."/>
            <person name="Whitney A.M."/>
            <person name="Mcquiston J.R."/>
        </authorList>
    </citation>
    <scope>NUCLEOTIDE SEQUENCE [LARGE SCALE GENOMIC DNA]</scope>
    <source>
        <strain evidence="1 2">G4071</strain>
    </source>
</reference>
<accession>A0ABD4DJL0</accession>
<evidence type="ECO:0000313" key="1">
    <source>
        <dbReference type="EMBL" id="KUY17343.1"/>
    </source>
</evidence>
<sequence>MRNSLTILVMLVLSKIAYSQENKHQIKGNVLFAPIGVFNIGYEYIFNHHWTGQTDLFISIWRSISEKQLQLGMAHMEVRYYFSEAPEKWYIGANIGMSVFNTQKLNYWNTLLSREGYNVMLGTTIGYQIKIANRWNLDLFLSGGNAQSFYHILNKSTSSLESYNASAYGNNGEWTLYRGGVMVSYSFKVK</sequence>
<name>A0ABD4DJL0_ELIMR</name>
<proteinExistence type="predicted"/>
<organism evidence="1 2">
    <name type="scientific">Elizabethkingia miricola</name>
    <name type="common">Chryseobacterium miricola</name>
    <dbReference type="NCBI Taxonomy" id="172045"/>
    <lineage>
        <taxon>Bacteria</taxon>
        <taxon>Pseudomonadati</taxon>
        <taxon>Bacteroidota</taxon>
        <taxon>Flavobacteriia</taxon>
        <taxon>Flavobacteriales</taxon>
        <taxon>Weeksellaceae</taxon>
        <taxon>Elizabethkingia</taxon>
    </lineage>
</organism>
<dbReference type="AlphaFoldDB" id="A0ABD4DJL0"/>
<dbReference type="RefSeq" id="WP_009091887.1">
    <property type="nucleotide sequence ID" value="NZ_CP140570.1"/>
</dbReference>
<comment type="caution">
    <text evidence="1">The sequence shown here is derived from an EMBL/GenBank/DDBJ whole genome shotgun (WGS) entry which is preliminary data.</text>
</comment>